<evidence type="ECO:0000259" key="1">
    <source>
        <dbReference type="Pfam" id="PF13452"/>
    </source>
</evidence>
<dbReference type="InterPro" id="IPR039569">
    <property type="entry name" value="FAS1-like_DH_region"/>
</dbReference>
<organism evidence="2 3">
    <name type="scientific">Trujillonella endophytica</name>
    <dbReference type="NCBI Taxonomy" id="673521"/>
    <lineage>
        <taxon>Bacteria</taxon>
        <taxon>Bacillati</taxon>
        <taxon>Actinomycetota</taxon>
        <taxon>Actinomycetes</taxon>
        <taxon>Geodermatophilales</taxon>
        <taxon>Geodermatophilaceae</taxon>
        <taxon>Trujillonella</taxon>
    </lineage>
</organism>
<dbReference type="STRING" id="673521.SAMN05660991_04161"/>
<dbReference type="AlphaFoldDB" id="A0A1H8W7P7"/>
<sequence length="175" mass="19030">MSELGLVRPDMAAIVGQPYGVTVSYPVTASDIRRWAIAVYYPEAPPAHYLDPGAEAAGTLVAPLDISVFAWAAARTEPNAKAFEVDPKYKAVGAMEQNLGVQPPDLFRALNGGLVVDYTGVRIRPGDVIRSETVIARYQEKESRLGAMLVTDTATTWTNQDGERIKTATMSLIRY</sequence>
<dbReference type="InterPro" id="IPR029069">
    <property type="entry name" value="HotDog_dom_sf"/>
</dbReference>
<protein>
    <submittedName>
        <fullName evidence="2">N-terminal half of MaoC dehydratase</fullName>
    </submittedName>
</protein>
<name>A0A1H8W7P7_9ACTN</name>
<reference evidence="3" key="1">
    <citation type="submission" date="2016-10" db="EMBL/GenBank/DDBJ databases">
        <authorList>
            <person name="Varghese N."/>
            <person name="Submissions S."/>
        </authorList>
    </citation>
    <scope>NUCLEOTIDE SEQUENCE [LARGE SCALE GENOMIC DNA]</scope>
    <source>
        <strain evidence="3">DSM 45413</strain>
    </source>
</reference>
<dbReference type="RefSeq" id="WP_170861216.1">
    <property type="nucleotide sequence ID" value="NZ_FOEE01000017.1"/>
</dbReference>
<evidence type="ECO:0000313" key="3">
    <source>
        <dbReference type="Proteomes" id="UP000198960"/>
    </source>
</evidence>
<dbReference type="Proteomes" id="UP000198960">
    <property type="component" value="Unassembled WGS sequence"/>
</dbReference>
<dbReference type="SUPFAM" id="SSF54637">
    <property type="entry name" value="Thioesterase/thiol ester dehydrase-isomerase"/>
    <property type="match status" value="1"/>
</dbReference>
<gene>
    <name evidence="2" type="ORF">SAMN05660991_04161</name>
</gene>
<dbReference type="Pfam" id="PF13452">
    <property type="entry name" value="FAS1_DH_region"/>
    <property type="match status" value="1"/>
</dbReference>
<evidence type="ECO:0000313" key="2">
    <source>
        <dbReference type="EMBL" id="SEP23661.1"/>
    </source>
</evidence>
<dbReference type="Gene3D" id="3.10.129.10">
    <property type="entry name" value="Hotdog Thioesterase"/>
    <property type="match status" value="1"/>
</dbReference>
<proteinExistence type="predicted"/>
<accession>A0A1H8W7P7</accession>
<feature type="domain" description="FAS1-like dehydratase" evidence="1">
    <location>
        <begin position="14"/>
        <end position="167"/>
    </location>
</feature>
<keyword evidence="3" id="KW-1185">Reference proteome</keyword>
<dbReference type="EMBL" id="FOEE01000017">
    <property type="protein sequence ID" value="SEP23661.1"/>
    <property type="molecule type" value="Genomic_DNA"/>
</dbReference>